<dbReference type="Pfam" id="PF13689">
    <property type="entry name" value="DUF4154"/>
    <property type="match status" value="1"/>
</dbReference>
<proteinExistence type="predicted"/>
<reference evidence="2 3" key="1">
    <citation type="submission" date="2019-03" db="EMBL/GenBank/DDBJ databases">
        <authorList>
            <person name="Nijsse B."/>
        </authorList>
    </citation>
    <scope>NUCLEOTIDE SEQUENCE [LARGE SCALE GENOMIC DNA]</scope>
    <source>
        <strain evidence="2">Desulfoluna butyratoxydans MSL71</strain>
    </source>
</reference>
<keyword evidence="3" id="KW-1185">Reference proteome</keyword>
<evidence type="ECO:0008006" key="4">
    <source>
        <dbReference type="Google" id="ProtNLM"/>
    </source>
</evidence>
<organism evidence="2 3">
    <name type="scientific">Desulfoluna butyratoxydans</name>
    <dbReference type="NCBI Taxonomy" id="231438"/>
    <lineage>
        <taxon>Bacteria</taxon>
        <taxon>Pseudomonadati</taxon>
        <taxon>Thermodesulfobacteriota</taxon>
        <taxon>Desulfobacteria</taxon>
        <taxon>Desulfobacterales</taxon>
        <taxon>Desulfolunaceae</taxon>
        <taxon>Desulfoluna</taxon>
    </lineage>
</organism>
<evidence type="ECO:0000313" key="2">
    <source>
        <dbReference type="EMBL" id="VFQ46839.1"/>
    </source>
</evidence>
<protein>
    <recommendedName>
        <fullName evidence="4">Transmembrane protein</fullName>
    </recommendedName>
</protein>
<feature type="chain" id="PRO_5020303086" description="Transmembrane protein" evidence="1">
    <location>
        <begin position="30"/>
        <end position="191"/>
    </location>
</feature>
<keyword evidence="1" id="KW-0732">Signal</keyword>
<gene>
    <name evidence="2" type="ORF">MSL71_45150</name>
</gene>
<feature type="signal peptide" evidence="1">
    <location>
        <begin position="1"/>
        <end position="29"/>
    </location>
</feature>
<dbReference type="AlphaFoldDB" id="A0A4U8YTY5"/>
<dbReference type="Proteomes" id="UP000507962">
    <property type="component" value="Unassembled WGS sequence"/>
</dbReference>
<dbReference type="InterPro" id="IPR025293">
    <property type="entry name" value="YfiR/HmsC-like"/>
</dbReference>
<evidence type="ECO:0000256" key="1">
    <source>
        <dbReference type="SAM" id="SignalP"/>
    </source>
</evidence>
<evidence type="ECO:0000313" key="3">
    <source>
        <dbReference type="Proteomes" id="UP000507962"/>
    </source>
</evidence>
<sequence>MTYAKYIRRTWRIVSCTALIFPAPFPVGSKDTLAAAMDEPTVKAAFVLNFARYTQWPEDHFETADEPCELAVFGGSGMEKAFQRIEGKPIGSRPLKVRFTDDPETLEGSHIVFFCRETSLEKRLAALDAVKDASTLTIGDDMPRFLGSGGLINMFKKNDRLRFEINVERALQVRLRFRSRLLRHAIIVGGP</sequence>
<dbReference type="EMBL" id="CAADHO010000011">
    <property type="protein sequence ID" value="VFQ46839.1"/>
    <property type="molecule type" value="Genomic_DNA"/>
</dbReference>
<dbReference type="RefSeq" id="WP_180145367.1">
    <property type="nucleotide sequence ID" value="NZ_CAADHO010000011.1"/>
</dbReference>
<accession>A0A4U8YTY5</accession>
<name>A0A4U8YTY5_9BACT</name>